<dbReference type="AlphaFoldDB" id="A0A2M7BRB6"/>
<comment type="caution">
    <text evidence="1">The sequence shown here is derived from an EMBL/GenBank/DDBJ whole genome shotgun (WGS) entry which is preliminary data.</text>
</comment>
<dbReference type="PROSITE" id="PS00409">
    <property type="entry name" value="PROKAR_NTER_METHYL"/>
    <property type="match status" value="1"/>
</dbReference>
<dbReference type="SUPFAM" id="SSF54523">
    <property type="entry name" value="Pili subunits"/>
    <property type="match status" value="1"/>
</dbReference>
<dbReference type="NCBIfam" id="TIGR02532">
    <property type="entry name" value="IV_pilin_GFxxxE"/>
    <property type="match status" value="1"/>
</dbReference>
<dbReference type="Pfam" id="PF07963">
    <property type="entry name" value="N_methyl"/>
    <property type="match status" value="1"/>
</dbReference>
<gene>
    <name evidence="1" type="ORF">COS52_05125</name>
</gene>
<dbReference type="InterPro" id="IPR045584">
    <property type="entry name" value="Pilin-like"/>
</dbReference>
<name>A0A2M7BRB6_9BACT</name>
<evidence type="ECO:0000313" key="1">
    <source>
        <dbReference type="EMBL" id="PIV07977.1"/>
    </source>
</evidence>
<evidence type="ECO:0008006" key="3">
    <source>
        <dbReference type="Google" id="ProtNLM"/>
    </source>
</evidence>
<dbReference type="InterPro" id="IPR012902">
    <property type="entry name" value="N_methyl_site"/>
</dbReference>
<reference evidence="2" key="1">
    <citation type="submission" date="2017-09" db="EMBL/GenBank/DDBJ databases">
        <title>Depth-based differentiation of microbial function through sediment-hosted aquifers and enrichment of novel symbionts in the deep terrestrial subsurface.</title>
        <authorList>
            <person name="Probst A.J."/>
            <person name="Ladd B."/>
            <person name="Jarett J.K."/>
            <person name="Geller-Mcgrath D.E."/>
            <person name="Sieber C.M.K."/>
            <person name="Emerson J.B."/>
            <person name="Anantharaman K."/>
            <person name="Thomas B.C."/>
            <person name="Malmstrom R."/>
            <person name="Stieglmeier M."/>
            <person name="Klingl A."/>
            <person name="Woyke T."/>
            <person name="Ryan C.M."/>
            <person name="Banfield J.F."/>
        </authorList>
    </citation>
    <scope>NUCLEOTIDE SEQUENCE [LARGE SCALE GENOMIC DNA]</scope>
</reference>
<sequence length="183" mass="19343">MKKFTKGFTLIELLIVIALLGALAVALLAALDPLEQIKKGNDTGVRNTVAEIHGAMVRYSSLQGGAMPFETDSTQLFTSIGTAVDTSAFSALQRVIDQGELKSDFAALAGKQLNSIFITGINATGNQVVNVCYAPTAKSFRQDLNTRFIKGDGSVTEDVTGSNTCPQVTGSNGAGDVCYWCVR</sequence>
<dbReference type="EMBL" id="PEVA01000215">
    <property type="protein sequence ID" value="PIV07977.1"/>
    <property type="molecule type" value="Genomic_DNA"/>
</dbReference>
<accession>A0A2M7BRB6</accession>
<protein>
    <recommendedName>
        <fullName evidence="3">Type II secretion system protein GspG C-terminal domain-containing protein</fullName>
    </recommendedName>
</protein>
<dbReference type="Proteomes" id="UP000230119">
    <property type="component" value="Unassembled WGS sequence"/>
</dbReference>
<evidence type="ECO:0000313" key="2">
    <source>
        <dbReference type="Proteomes" id="UP000230119"/>
    </source>
</evidence>
<organism evidence="1 2">
    <name type="scientific">Candidatus Roizmanbacteria bacterium CG03_land_8_20_14_0_80_39_12</name>
    <dbReference type="NCBI Taxonomy" id="1974847"/>
    <lineage>
        <taxon>Bacteria</taxon>
        <taxon>Candidatus Roizmaniibacteriota</taxon>
    </lineage>
</organism>
<dbReference type="Gene3D" id="3.30.700.10">
    <property type="entry name" value="Glycoprotein, Type 4 Pilin"/>
    <property type="match status" value="1"/>
</dbReference>
<proteinExistence type="predicted"/>